<reference evidence="1" key="1">
    <citation type="submission" date="2011-04" db="EMBL/GenBank/DDBJ databases">
        <title>Evolution of plant cell wall degrading machinery underlies the functional diversity of forest fungi.</title>
        <authorList>
            <consortium name="US DOE Joint Genome Institute (JGI-PGF)"/>
            <person name="Eastwood D.C."/>
            <person name="Floudas D."/>
            <person name="Binder M."/>
            <person name="Majcherczyk A."/>
            <person name="Schneider P."/>
            <person name="Aerts A."/>
            <person name="Asiegbu F.O."/>
            <person name="Baker S.E."/>
            <person name="Barry K."/>
            <person name="Bendiksby M."/>
            <person name="Blumentritt M."/>
            <person name="Coutinho P.M."/>
            <person name="Cullen D."/>
            <person name="Cullen D."/>
            <person name="Gathman A."/>
            <person name="Goodell B."/>
            <person name="Henrissat B."/>
            <person name="Ihrmark K."/>
            <person name="Kauserud H."/>
            <person name="Kohler A."/>
            <person name="LaButti K."/>
            <person name="Lapidus A."/>
            <person name="Lavin J.L."/>
            <person name="Lee Y.-H."/>
            <person name="Lindquist E."/>
            <person name="Lilly W."/>
            <person name="Lucas S."/>
            <person name="Morin E."/>
            <person name="Murat C."/>
            <person name="Oguiza J.A."/>
            <person name="Park J."/>
            <person name="Pisabarro A.G."/>
            <person name="Riley R."/>
            <person name="Rosling A."/>
            <person name="Salamov A."/>
            <person name="Schmidt O."/>
            <person name="Schmutz J."/>
            <person name="Skrede I."/>
            <person name="Stenlid J."/>
            <person name="Wiebenga A."/>
            <person name="Xie X."/>
            <person name="Kues U."/>
            <person name="Hibbett D.S."/>
            <person name="Hoffmeister D."/>
            <person name="Hogberg N."/>
            <person name="Martin F."/>
            <person name="Grigoriev I.V."/>
            <person name="Watkinson S.C."/>
        </authorList>
    </citation>
    <scope>NUCLEOTIDE SEQUENCE</scope>
    <source>
        <strain evidence="1">S7.9</strain>
    </source>
</reference>
<sequence length="100" mass="11150">MGSWLQRGLRYFIPGLLWTVISRIWMKDDGNDEKDRKPFRVAAINTEGSVGTGLQLYTLELGSLGSAPRFYVTGEISPGVKFCLSHSDAQQGDSLLLNDW</sequence>
<gene>
    <name evidence="1" type="ORF">SERLADRAFT_463018</name>
</gene>
<dbReference type="Proteomes" id="UP000008064">
    <property type="component" value="Unassembled WGS sequence"/>
</dbReference>
<organism>
    <name type="scientific">Serpula lacrymans var. lacrymans (strain S7.9)</name>
    <name type="common">Dry rot fungus</name>
    <dbReference type="NCBI Taxonomy" id="578457"/>
    <lineage>
        <taxon>Eukaryota</taxon>
        <taxon>Fungi</taxon>
        <taxon>Dikarya</taxon>
        <taxon>Basidiomycota</taxon>
        <taxon>Agaricomycotina</taxon>
        <taxon>Agaricomycetes</taxon>
        <taxon>Agaricomycetidae</taxon>
        <taxon>Boletales</taxon>
        <taxon>Coniophorineae</taxon>
        <taxon>Serpulaceae</taxon>
        <taxon>Serpula</taxon>
    </lineage>
</organism>
<dbReference type="GeneID" id="18818480"/>
<accession>F8NR38</accession>
<dbReference type="EMBL" id="GL945432">
    <property type="protein sequence ID" value="EGO26211.1"/>
    <property type="molecule type" value="Genomic_DNA"/>
</dbReference>
<dbReference type="KEGG" id="sla:SERLADRAFT_463018"/>
<evidence type="ECO:0000313" key="1">
    <source>
        <dbReference type="EMBL" id="EGO26211.1"/>
    </source>
</evidence>
<proteinExistence type="predicted"/>
<dbReference type="HOGENOM" id="CLU_2307765_0_0_1"/>
<name>F8NR38_SERL9</name>
<dbReference type="RefSeq" id="XP_007316384.1">
    <property type="nucleotide sequence ID" value="XM_007316322.1"/>
</dbReference>
<dbReference type="AlphaFoldDB" id="F8NR38"/>
<protein>
    <submittedName>
        <fullName evidence="1">Uncharacterized protein</fullName>
    </submittedName>
</protein>